<keyword evidence="1" id="KW-0472">Membrane</keyword>
<dbReference type="Proteomes" id="UP000010420">
    <property type="component" value="Unassembled WGS sequence"/>
</dbReference>
<evidence type="ECO:0000259" key="2">
    <source>
        <dbReference type="Pfam" id="PF13791"/>
    </source>
</evidence>
<feature type="transmembrane region" description="Helical" evidence="1">
    <location>
        <begin position="28"/>
        <end position="48"/>
    </location>
</feature>
<dbReference type="InterPro" id="IPR025672">
    <property type="entry name" value="Sigma_reg_C_dom"/>
</dbReference>
<dbReference type="eggNOG" id="ENOG502ZCKK">
    <property type="taxonomic scope" value="Bacteria"/>
</dbReference>
<keyword evidence="5" id="KW-1185">Reference proteome</keyword>
<reference evidence="4 5" key="1">
    <citation type="submission" date="2012-05" db="EMBL/GenBank/DDBJ databases">
        <authorList>
            <person name="Weinstock G."/>
            <person name="Sodergren E."/>
            <person name="Lobos E.A."/>
            <person name="Fulton L."/>
            <person name="Fulton R."/>
            <person name="Courtney L."/>
            <person name="Fronick C."/>
            <person name="O'Laughlin M."/>
            <person name="Godfrey J."/>
            <person name="Wilson R.M."/>
            <person name="Miner T."/>
            <person name="Farmer C."/>
            <person name="Delehaunty K."/>
            <person name="Cordes M."/>
            <person name="Minx P."/>
            <person name="Tomlinson C."/>
            <person name="Chen J."/>
            <person name="Wollam A."/>
            <person name="Pepin K.H."/>
            <person name="Bhonagiri V."/>
            <person name="Zhang X."/>
            <person name="Suruliraj S."/>
            <person name="Warren W."/>
            <person name="Mitreva M."/>
            <person name="Mardis E.R."/>
            <person name="Wilson R.K."/>
        </authorList>
    </citation>
    <scope>NUCLEOTIDE SEQUENCE [LARGE SCALE GENOMIC DNA]</scope>
    <source>
        <strain evidence="4 5">DSM 1785</strain>
    </source>
</reference>
<feature type="domain" description="Sigma factor regulator N-terminal" evidence="3">
    <location>
        <begin position="14"/>
        <end position="95"/>
    </location>
</feature>
<dbReference type="Pfam" id="PF13800">
    <property type="entry name" value="Sigma_reg_N"/>
    <property type="match status" value="1"/>
</dbReference>
<dbReference type="RefSeq" id="WP_005213625.1">
    <property type="nucleotide sequence ID" value="NZ_KB291645.1"/>
</dbReference>
<organism evidence="4 5">
    <name type="scientific">Clostridium celatum DSM 1785</name>
    <dbReference type="NCBI Taxonomy" id="545697"/>
    <lineage>
        <taxon>Bacteria</taxon>
        <taxon>Bacillati</taxon>
        <taxon>Bacillota</taxon>
        <taxon>Clostridia</taxon>
        <taxon>Eubacteriales</taxon>
        <taxon>Clostridiaceae</taxon>
        <taxon>Clostridium</taxon>
    </lineage>
</organism>
<evidence type="ECO:0000313" key="4">
    <source>
        <dbReference type="EMBL" id="EKY26700.1"/>
    </source>
</evidence>
<name>L1QG96_9CLOT</name>
<comment type="caution">
    <text evidence="4">The sequence shown here is derived from an EMBL/GenBank/DDBJ whole genome shotgun (WGS) entry which is preliminary data.</text>
</comment>
<evidence type="ECO:0000256" key="1">
    <source>
        <dbReference type="SAM" id="Phobius"/>
    </source>
</evidence>
<feature type="domain" description="Sigma factor regulator C-terminal" evidence="2">
    <location>
        <begin position="160"/>
        <end position="313"/>
    </location>
</feature>
<accession>L1QG96</accession>
<dbReference type="EMBL" id="AMEZ01000053">
    <property type="protein sequence ID" value="EKY26700.1"/>
    <property type="molecule type" value="Genomic_DNA"/>
</dbReference>
<sequence>MKDIDSLFDDKKLKKSVKKAKIKSTLRIVLIALIVFICGSILNIIISLKLSEKKYEMDEAYIKLTVPNGYISESNDIIGFLGGSGSYKIAKKIAGTSVILEDRLSLFGVIAPINYSRSSGNGYHTAGDWPVNLWENGYKKLRFFHPNLQYKEYQNDLANIDKIPDGKIIEMAISFDKPYKINDLYTIESELKPANITWVWLNEFTEEKIKEYQYEIENYDAKATGIYAEDTIGISLYNSHDLTTSSYVEYYDEILENLEKSYSTEHNKLYEEIKSKGKTSSSDAEILGVVLQGTKEDFKNLIENPIIKASSFGVIIDPIY</sequence>
<protein>
    <recommendedName>
        <fullName evidence="6">Sigma factor regulator C-terminal domain-containing protein</fullName>
    </recommendedName>
</protein>
<dbReference type="AlphaFoldDB" id="L1QG96"/>
<keyword evidence="1" id="KW-1133">Transmembrane helix</keyword>
<dbReference type="InterPro" id="IPR029101">
    <property type="entry name" value="Sigma_reg_N"/>
</dbReference>
<dbReference type="STRING" id="545697.HMPREF0216_01885"/>
<dbReference type="PATRIC" id="fig|545697.3.peg.1855"/>
<evidence type="ECO:0008006" key="6">
    <source>
        <dbReference type="Google" id="ProtNLM"/>
    </source>
</evidence>
<dbReference type="HOGENOM" id="CLU_046237_0_0_9"/>
<gene>
    <name evidence="4" type="ORF">HMPREF0216_01885</name>
</gene>
<proteinExistence type="predicted"/>
<keyword evidence="1" id="KW-0812">Transmembrane</keyword>
<evidence type="ECO:0000259" key="3">
    <source>
        <dbReference type="Pfam" id="PF13800"/>
    </source>
</evidence>
<dbReference type="OrthoDB" id="1730160at2"/>
<evidence type="ECO:0000313" key="5">
    <source>
        <dbReference type="Proteomes" id="UP000010420"/>
    </source>
</evidence>
<dbReference type="Pfam" id="PF13791">
    <property type="entry name" value="Sigma_reg_C"/>
    <property type="match status" value="1"/>
</dbReference>